<evidence type="ECO:0000313" key="2">
    <source>
        <dbReference type="Proteomes" id="UP000887578"/>
    </source>
</evidence>
<accession>A0A914QCS0</accession>
<dbReference type="Proteomes" id="UP000887578">
    <property type="component" value="Unplaced"/>
</dbReference>
<feature type="compositionally biased region" description="Polar residues" evidence="1">
    <location>
        <begin position="1"/>
        <end position="14"/>
    </location>
</feature>
<evidence type="ECO:0000256" key="1">
    <source>
        <dbReference type="SAM" id="MobiDB-lite"/>
    </source>
</evidence>
<dbReference type="WBParaSite" id="PDA_v2.g24967.t1">
    <property type="protein sequence ID" value="PDA_v2.g24967.t1"/>
    <property type="gene ID" value="PDA_v2.g24967"/>
</dbReference>
<feature type="region of interest" description="Disordered" evidence="1">
    <location>
        <begin position="40"/>
        <end position="71"/>
    </location>
</feature>
<reference evidence="3" key="1">
    <citation type="submission" date="2022-11" db="UniProtKB">
        <authorList>
            <consortium name="WormBaseParasite"/>
        </authorList>
    </citation>
    <scope>IDENTIFICATION</scope>
</reference>
<sequence length="104" mass="11964">MNPSGRGIPNTQRHYNIRSQKRSNIFYDSDDEVDLRVENAPHKEPSKPFVPIVKKPELPNSGKGKEDDMKPAIMEKKYNIVDDHDIDDIFEKIDAMEIAGQKKL</sequence>
<name>A0A914QCS0_9BILA</name>
<proteinExistence type="predicted"/>
<evidence type="ECO:0000313" key="3">
    <source>
        <dbReference type="WBParaSite" id="PDA_v2.g24967.t1"/>
    </source>
</evidence>
<keyword evidence="2" id="KW-1185">Reference proteome</keyword>
<feature type="region of interest" description="Disordered" evidence="1">
    <location>
        <begin position="1"/>
        <end position="22"/>
    </location>
</feature>
<organism evidence="2 3">
    <name type="scientific">Panagrolaimus davidi</name>
    <dbReference type="NCBI Taxonomy" id="227884"/>
    <lineage>
        <taxon>Eukaryota</taxon>
        <taxon>Metazoa</taxon>
        <taxon>Ecdysozoa</taxon>
        <taxon>Nematoda</taxon>
        <taxon>Chromadorea</taxon>
        <taxon>Rhabditida</taxon>
        <taxon>Tylenchina</taxon>
        <taxon>Panagrolaimomorpha</taxon>
        <taxon>Panagrolaimoidea</taxon>
        <taxon>Panagrolaimidae</taxon>
        <taxon>Panagrolaimus</taxon>
    </lineage>
</organism>
<dbReference type="AlphaFoldDB" id="A0A914QCS0"/>
<protein>
    <submittedName>
        <fullName evidence="3">Uncharacterized protein</fullName>
    </submittedName>
</protein>